<sequence length="244" mass="26815">RGEYLFAAAGDKGTVVYDVASIANKGVSQKVITAPFSSLGHNTIVESTNATCLSLSTTQPVAPYRNKGELMREVNQEKPFHPIYNYVVITDSTEGVILSDINTLSDGEPRNNYLTRALTWNEGGLLNGARDIEIGGRYAYIMADAGLVVMDFDQPLEPQHVTTIPLNDGRDVFQQFRYLFVTDADGLKAVDITDPRSPHLIADNTVELEDAHRVFVARTYAYVAAGSEGLVIVDITKPEQMHIH</sequence>
<dbReference type="Pfam" id="PF08309">
    <property type="entry name" value="LVIVD"/>
    <property type="match status" value="3"/>
</dbReference>
<organism evidence="1">
    <name type="scientific">marine metagenome</name>
    <dbReference type="NCBI Taxonomy" id="408172"/>
    <lineage>
        <taxon>unclassified sequences</taxon>
        <taxon>metagenomes</taxon>
        <taxon>ecological metagenomes</taxon>
    </lineage>
</organism>
<protein>
    <recommendedName>
        <fullName evidence="2">Methanethiol oxidase</fullName>
    </recommendedName>
</protein>
<dbReference type="EMBL" id="UINC01203060">
    <property type="protein sequence ID" value="SVE23140.1"/>
    <property type="molecule type" value="Genomic_DNA"/>
</dbReference>
<proteinExistence type="predicted"/>
<gene>
    <name evidence="1" type="ORF">METZ01_LOCUS475994</name>
</gene>
<feature type="non-terminal residue" evidence="1">
    <location>
        <position position="244"/>
    </location>
</feature>
<feature type="non-terminal residue" evidence="1">
    <location>
        <position position="1"/>
    </location>
</feature>
<evidence type="ECO:0008006" key="2">
    <source>
        <dbReference type="Google" id="ProtNLM"/>
    </source>
</evidence>
<dbReference type="AlphaFoldDB" id="A0A383BTH3"/>
<accession>A0A383BTH3</accession>
<dbReference type="InterPro" id="IPR013211">
    <property type="entry name" value="LVIVD"/>
</dbReference>
<name>A0A383BTH3_9ZZZZ</name>
<evidence type="ECO:0000313" key="1">
    <source>
        <dbReference type="EMBL" id="SVE23140.1"/>
    </source>
</evidence>
<reference evidence="1" key="1">
    <citation type="submission" date="2018-05" db="EMBL/GenBank/DDBJ databases">
        <authorList>
            <person name="Lanie J.A."/>
            <person name="Ng W.-L."/>
            <person name="Kazmierczak K.M."/>
            <person name="Andrzejewski T.M."/>
            <person name="Davidsen T.M."/>
            <person name="Wayne K.J."/>
            <person name="Tettelin H."/>
            <person name="Glass J.I."/>
            <person name="Rusch D."/>
            <person name="Podicherti R."/>
            <person name="Tsui H.-C.T."/>
            <person name="Winkler M.E."/>
        </authorList>
    </citation>
    <scope>NUCLEOTIDE SEQUENCE</scope>
</reference>